<evidence type="ECO:0000313" key="1">
    <source>
        <dbReference type="EMBL" id="CAJ0792139.1"/>
    </source>
</evidence>
<name>A0ABC8QCX7_9RALS</name>
<dbReference type="Proteomes" id="UP001189663">
    <property type="component" value="Unassembled WGS sequence"/>
</dbReference>
<gene>
    <name evidence="1" type="ORF">LMG18096_02641</name>
</gene>
<dbReference type="AlphaFoldDB" id="A0ABC8QCX7"/>
<evidence type="ECO:0000313" key="2">
    <source>
        <dbReference type="Proteomes" id="UP001189663"/>
    </source>
</evidence>
<comment type="caution">
    <text evidence="1">The sequence shown here is derived from an EMBL/GenBank/DDBJ whole genome shotgun (WGS) entry which is preliminary data.</text>
</comment>
<keyword evidence="2" id="KW-1185">Reference proteome</keyword>
<proteinExistence type="predicted"/>
<reference evidence="1 2" key="1">
    <citation type="submission" date="2023-07" db="EMBL/GenBank/DDBJ databases">
        <authorList>
            <person name="Peeters C."/>
        </authorList>
    </citation>
    <scope>NUCLEOTIDE SEQUENCE [LARGE SCALE GENOMIC DNA]</scope>
    <source>
        <strain evidence="1 2">LMG 18096</strain>
    </source>
</reference>
<sequence length="296" mass="33215">MTERYSFGLKNYRAMASVEYSLFRAKFVKPLQISLFDAQVTPRDLFLSALSEKPSAELRKGYTWHIGNIQYFTPDTGYFAVGRTTNSTIEKFDEESGNFLEEELAASPYTHCVFDARIGILGIAKKTSLAQSAKGVAARVEQLLSTSKVIVQNNIAVEVHPIPDPEGFLRALNTAHRVTRFAATFHGPNPFDADEYFQKPLAVYLQAASGERGKTQIQGEDLNREVLVEVTRSTAATGNEASARITKSKNQKPITINLKGDPIKRRYDENEHYPDAVLKDLSDTYNRVRRDERDQG</sequence>
<accession>A0ABC8QCX7</accession>
<protein>
    <submittedName>
        <fullName evidence="1">Uncharacterized protein</fullName>
    </submittedName>
</protein>
<dbReference type="EMBL" id="CATZAT010000004">
    <property type="protein sequence ID" value="CAJ0792139.1"/>
    <property type="molecule type" value="Genomic_DNA"/>
</dbReference>
<organism evidence="1 2">
    <name type="scientific">Ralstonia holmesii</name>
    <dbReference type="NCBI Taxonomy" id="3058602"/>
    <lineage>
        <taxon>Bacteria</taxon>
        <taxon>Pseudomonadati</taxon>
        <taxon>Pseudomonadota</taxon>
        <taxon>Betaproteobacteria</taxon>
        <taxon>Burkholderiales</taxon>
        <taxon>Burkholderiaceae</taxon>
        <taxon>Ralstonia</taxon>
    </lineage>
</organism>